<keyword evidence="1" id="KW-0732">Signal</keyword>
<dbReference type="RefSeq" id="WP_120198764.1">
    <property type="nucleotide sequence ID" value="NZ_MCIA01000035.1"/>
</dbReference>
<dbReference type="EMBL" id="MCIA01000035">
    <property type="protein sequence ID" value="RKD28132.1"/>
    <property type="molecule type" value="Genomic_DNA"/>
</dbReference>
<dbReference type="PANTHER" id="PTHR43208">
    <property type="entry name" value="ABC TRANSPORTER SUBSTRATE-BINDING PROTEIN"/>
    <property type="match status" value="1"/>
</dbReference>
<evidence type="ECO:0000256" key="1">
    <source>
        <dbReference type="ARBA" id="ARBA00022729"/>
    </source>
</evidence>
<dbReference type="OrthoDB" id="9769871at2"/>
<dbReference type="GO" id="GO:0005886">
    <property type="term" value="C:plasma membrane"/>
    <property type="evidence" value="ECO:0007669"/>
    <property type="project" value="InterPro"/>
</dbReference>
<name>A0A419SSK0_9FIRM</name>
<dbReference type="Gene3D" id="3.40.50.2300">
    <property type="match status" value="2"/>
</dbReference>
<evidence type="ECO:0000256" key="2">
    <source>
        <dbReference type="SAM" id="MobiDB-lite"/>
    </source>
</evidence>
<gene>
    <name evidence="4" type="ORF">BET01_11345</name>
</gene>
<dbReference type="InterPro" id="IPR003760">
    <property type="entry name" value="PnrA-like"/>
</dbReference>
<comment type="caution">
    <text evidence="4">The sequence shown here is derived from an EMBL/GenBank/DDBJ whole genome shotgun (WGS) entry which is preliminary data.</text>
</comment>
<evidence type="ECO:0000313" key="5">
    <source>
        <dbReference type="Proteomes" id="UP000284277"/>
    </source>
</evidence>
<dbReference type="Proteomes" id="UP000284277">
    <property type="component" value="Unassembled WGS sequence"/>
</dbReference>
<dbReference type="AlphaFoldDB" id="A0A419SSK0"/>
<reference evidence="4 5" key="1">
    <citation type="submission" date="2016-08" db="EMBL/GenBank/DDBJ databases">
        <title>A new outlook on sporulation: Clostridium algidixylanolyticum.</title>
        <authorList>
            <person name="Poppleton D.I."/>
            <person name="Gribaldo S."/>
        </authorList>
    </citation>
    <scope>NUCLEOTIDE SEQUENCE [LARGE SCALE GENOMIC DNA]</scope>
    <source>
        <strain evidence="4 5">SPL73</strain>
    </source>
</reference>
<organism evidence="4 5">
    <name type="scientific">Lacrimispora algidixylanolytica</name>
    <dbReference type="NCBI Taxonomy" id="94868"/>
    <lineage>
        <taxon>Bacteria</taxon>
        <taxon>Bacillati</taxon>
        <taxon>Bacillota</taxon>
        <taxon>Clostridia</taxon>
        <taxon>Lachnospirales</taxon>
        <taxon>Lachnospiraceae</taxon>
        <taxon>Lacrimispora</taxon>
    </lineage>
</organism>
<feature type="domain" description="ABC transporter substrate-binding protein PnrA-like" evidence="3">
    <location>
        <begin position="301"/>
        <end position="461"/>
    </location>
</feature>
<dbReference type="PANTHER" id="PTHR43208:SF1">
    <property type="entry name" value="ABC TRANSPORTER SUBSTRATE-BINDING PROTEIN"/>
    <property type="match status" value="1"/>
</dbReference>
<evidence type="ECO:0000259" key="3">
    <source>
        <dbReference type="Pfam" id="PF02608"/>
    </source>
</evidence>
<protein>
    <submittedName>
        <fullName evidence="4">BMP family ABC transporter substrate-binding protein</fullName>
    </submittedName>
</protein>
<sequence>MALYDYVGAVRRGRRQYQTSVAKGEYPYLPVLDDILSYTDIVSEVNLGIMDIPLEKIIGTKTKGRTTAFANNFMPLLSEKSEFGAKWAYLYDHQIQEGIHDPIVVYEFMNQYYVQEGNKRVSVLKYVNAFSIAASVIRMIPKRTDDLDNRLYYEFLDFYQVSFNCDIWFSKEGSYDRLIKAMNKNPGEQWSDEERLVFKSSYDRFSKAFHAFGGDDYDMTCSDAFLVYVELLGYRAVKDRVERQIKKDLVKIKDELLLASRGNKIALLEQPQEVDEKADNNPLKFINWLLPVQMIEPEMLKIAFIHSKTSETSSWTYGHELGRMYLEQAYDGKIKTMSFFHGDSEGETARAMEEALSAGCNMIFTTASQMINDSVKTAIEHPEVKIFNCSVNMSYSSICTYYGRMYESKFLMGALAASMSQGDKLGYIADYPIYGTLANINAFALGARMINPYAVVHLEWSRIKGRDAHEELENEGITFISGDDMITPMAPTREYGLYQKLSDGTLKNLASPICHWGKFYERIINITCHGGTDRKELKGKQAINYWWGMSADVIDVICSQSLPHGTQRLLNFLKHSIRAGSFQPFVGIIYSQDGKIECEEGESLTPEEITTMNWLTENIVGKIPDYEELTEEARSLVRLQGQTIYDNSEMEEQERENSGIGGSRV</sequence>
<proteinExistence type="predicted"/>
<dbReference type="Pfam" id="PF02608">
    <property type="entry name" value="Bmp"/>
    <property type="match status" value="1"/>
</dbReference>
<accession>A0A419SSK0</accession>
<keyword evidence="5" id="KW-1185">Reference proteome</keyword>
<evidence type="ECO:0000313" key="4">
    <source>
        <dbReference type="EMBL" id="RKD28132.1"/>
    </source>
</evidence>
<dbReference type="InterPro" id="IPR052910">
    <property type="entry name" value="ABC-Purine-Binding"/>
</dbReference>
<feature type="region of interest" description="Disordered" evidence="2">
    <location>
        <begin position="645"/>
        <end position="665"/>
    </location>
</feature>